<accession>A0A7C9RL72</accession>
<reference evidence="1" key="1">
    <citation type="submission" date="2020-02" db="EMBL/GenBank/DDBJ databases">
        <title>Draft genome sequence of Candidatus Afipia apatlaquensis IBT-C3, a potential strain for decolorization of textile dyes.</title>
        <authorList>
            <person name="Sanchez-Reyes A."/>
            <person name="Breton-Deval L."/>
            <person name="Mangelson H."/>
            <person name="Sanchez-Flores A."/>
        </authorList>
    </citation>
    <scope>NUCLEOTIDE SEQUENCE [LARGE SCALE GENOMIC DNA]</scope>
    <source>
        <strain evidence="1">IBT-C3</strain>
    </source>
</reference>
<gene>
    <name evidence="1" type="ORF">G4V63_31435</name>
</gene>
<protein>
    <submittedName>
        <fullName evidence="1">Uncharacterized protein</fullName>
    </submittedName>
</protein>
<proteinExistence type="predicted"/>
<name>A0A7C9RL72_9BRAD</name>
<evidence type="ECO:0000313" key="2">
    <source>
        <dbReference type="Proteomes" id="UP000480266"/>
    </source>
</evidence>
<organism evidence="1 2">
    <name type="scientific">Candidatus Afipia apatlaquensis</name>
    <dbReference type="NCBI Taxonomy" id="2712852"/>
    <lineage>
        <taxon>Bacteria</taxon>
        <taxon>Pseudomonadati</taxon>
        <taxon>Pseudomonadota</taxon>
        <taxon>Alphaproteobacteria</taxon>
        <taxon>Hyphomicrobiales</taxon>
        <taxon>Nitrobacteraceae</taxon>
        <taxon>Afipia</taxon>
    </lineage>
</organism>
<comment type="caution">
    <text evidence="1">The sequence shown here is derived from an EMBL/GenBank/DDBJ whole genome shotgun (WGS) entry which is preliminary data.</text>
</comment>
<sequence>MVKPATGPGVKFPTDHHLFRGKDRFAVVCDLWAVGCLVSAVHASDFTKLRCDARQTTAEQRAQKSEPDFSGSPSRFRSRFLGQTNAIDCDVGENVCYEFDDDCD</sequence>
<keyword evidence="2" id="KW-1185">Reference proteome</keyword>
<dbReference type="Proteomes" id="UP000480266">
    <property type="component" value="Unassembled WGS sequence"/>
</dbReference>
<dbReference type="EMBL" id="JAAMRR010001609">
    <property type="protein sequence ID" value="NGX99540.1"/>
    <property type="molecule type" value="Genomic_DNA"/>
</dbReference>
<dbReference type="AlphaFoldDB" id="A0A7C9RL72"/>
<evidence type="ECO:0000313" key="1">
    <source>
        <dbReference type="EMBL" id="NGX99540.1"/>
    </source>
</evidence>